<keyword evidence="2" id="KW-0808">Transferase</keyword>
<name>A0ABV9T8S5_9BACT</name>
<dbReference type="Pfam" id="PF13527">
    <property type="entry name" value="Acetyltransf_9"/>
    <property type="match status" value="1"/>
</dbReference>
<proteinExistence type="predicted"/>
<keyword evidence="2" id="KW-0012">Acyltransferase</keyword>
<dbReference type="EC" id="2.3.-.-" evidence="2"/>
<protein>
    <submittedName>
        <fullName evidence="2">GNAT family N-acetyltransferase</fullName>
        <ecNumber evidence="2">2.3.-.-</ecNumber>
    </submittedName>
</protein>
<evidence type="ECO:0000313" key="2">
    <source>
        <dbReference type="EMBL" id="MFC4874977.1"/>
    </source>
</evidence>
<dbReference type="GO" id="GO:0016746">
    <property type="term" value="F:acyltransferase activity"/>
    <property type="evidence" value="ECO:0007669"/>
    <property type="project" value="UniProtKB-KW"/>
</dbReference>
<evidence type="ECO:0000259" key="1">
    <source>
        <dbReference type="PROSITE" id="PS51186"/>
    </source>
</evidence>
<dbReference type="RefSeq" id="WP_377069355.1">
    <property type="nucleotide sequence ID" value="NZ_JBHSJJ010000026.1"/>
</dbReference>
<keyword evidence="3" id="KW-1185">Reference proteome</keyword>
<dbReference type="PROSITE" id="PS51186">
    <property type="entry name" value="GNAT"/>
    <property type="match status" value="1"/>
</dbReference>
<feature type="domain" description="N-acetyltransferase" evidence="1">
    <location>
        <begin position="1"/>
        <end position="154"/>
    </location>
</feature>
<dbReference type="CDD" id="cd04301">
    <property type="entry name" value="NAT_SF"/>
    <property type="match status" value="1"/>
</dbReference>
<evidence type="ECO:0000313" key="3">
    <source>
        <dbReference type="Proteomes" id="UP001595818"/>
    </source>
</evidence>
<dbReference type="SUPFAM" id="SSF55729">
    <property type="entry name" value="Acyl-CoA N-acyltransferases (Nat)"/>
    <property type="match status" value="1"/>
</dbReference>
<comment type="caution">
    <text evidence="2">The sequence shown here is derived from an EMBL/GenBank/DDBJ whole genome shotgun (WGS) entry which is preliminary data.</text>
</comment>
<reference evidence="3" key="1">
    <citation type="journal article" date="2019" name="Int. J. Syst. Evol. Microbiol.">
        <title>The Global Catalogue of Microorganisms (GCM) 10K type strain sequencing project: providing services to taxonomists for standard genome sequencing and annotation.</title>
        <authorList>
            <consortium name="The Broad Institute Genomics Platform"/>
            <consortium name="The Broad Institute Genome Sequencing Center for Infectious Disease"/>
            <person name="Wu L."/>
            <person name="Ma J."/>
        </authorList>
    </citation>
    <scope>NUCLEOTIDE SEQUENCE [LARGE SCALE GENOMIC DNA]</scope>
    <source>
        <strain evidence="3">CGMCC 4.7466</strain>
    </source>
</reference>
<dbReference type="InterPro" id="IPR000182">
    <property type="entry name" value="GNAT_dom"/>
</dbReference>
<sequence>MEIRRAAPEDTAAIVGLLELSLGNASIPKTLALWKWKHESNPFGKSPVFVAIHGEKLIGVRAFMQWHWQDGKKTYHALRAVDTATHPEWHGRGVFRQLTSKLVSSSASKGLDFIYNTPNKRSLPGYMSMGWKIKGRLPLKFKLVRPWEITKNVIQKKAADPIRGIAPTDWSEVTEHFPSLSSFPHAVRTNYTPEYLRWRYLDCPIFEYGYLTDHTSYLLIYRIKTHPFFHELRITELLPLQKGGAIDLAHLKLEIKKKVEDELPVHLISYSGENHRFLPITGFGWGPTLKMGPLVIIRDLNMGEKLDHLLSPYSTNFSLGDLELF</sequence>
<accession>A0ABV9T8S5</accession>
<gene>
    <name evidence="2" type="ORF">ACFPFU_24960</name>
</gene>
<dbReference type="EMBL" id="JBHSJJ010000026">
    <property type="protein sequence ID" value="MFC4874977.1"/>
    <property type="molecule type" value="Genomic_DNA"/>
</dbReference>
<dbReference type="Proteomes" id="UP001595818">
    <property type="component" value="Unassembled WGS sequence"/>
</dbReference>
<dbReference type="InterPro" id="IPR016181">
    <property type="entry name" value="Acyl_CoA_acyltransferase"/>
</dbReference>
<dbReference type="Gene3D" id="3.40.630.30">
    <property type="match status" value="1"/>
</dbReference>
<organism evidence="2 3">
    <name type="scientific">Negadavirga shengliensis</name>
    <dbReference type="NCBI Taxonomy" id="1389218"/>
    <lineage>
        <taxon>Bacteria</taxon>
        <taxon>Pseudomonadati</taxon>
        <taxon>Bacteroidota</taxon>
        <taxon>Cytophagia</taxon>
        <taxon>Cytophagales</taxon>
        <taxon>Cyclobacteriaceae</taxon>
        <taxon>Negadavirga</taxon>
    </lineage>
</organism>